<dbReference type="InterPro" id="IPR036397">
    <property type="entry name" value="RNaseH_sf"/>
</dbReference>
<comment type="caution">
    <text evidence="1">The sequence shown here is derived from an EMBL/GenBank/DDBJ whole genome shotgun (WGS) entry which is preliminary data.</text>
</comment>
<dbReference type="Proteomes" id="UP000887159">
    <property type="component" value="Unassembled WGS sequence"/>
</dbReference>
<dbReference type="GO" id="GO:0003676">
    <property type="term" value="F:nucleic acid binding"/>
    <property type="evidence" value="ECO:0007669"/>
    <property type="project" value="InterPro"/>
</dbReference>
<evidence type="ECO:0000313" key="1">
    <source>
        <dbReference type="EMBL" id="GFY14863.1"/>
    </source>
</evidence>
<gene>
    <name evidence="1" type="ORF">TNCV_234131</name>
</gene>
<dbReference type="EMBL" id="BMAU01021332">
    <property type="protein sequence ID" value="GFY14863.1"/>
    <property type="molecule type" value="Genomic_DNA"/>
</dbReference>
<dbReference type="Gene3D" id="3.30.420.10">
    <property type="entry name" value="Ribonuclease H-like superfamily/Ribonuclease H"/>
    <property type="match status" value="1"/>
</dbReference>
<organism evidence="1 2">
    <name type="scientific">Trichonephila clavipes</name>
    <name type="common">Golden silk orbweaver</name>
    <name type="synonym">Nephila clavipes</name>
    <dbReference type="NCBI Taxonomy" id="2585209"/>
    <lineage>
        <taxon>Eukaryota</taxon>
        <taxon>Metazoa</taxon>
        <taxon>Ecdysozoa</taxon>
        <taxon>Arthropoda</taxon>
        <taxon>Chelicerata</taxon>
        <taxon>Arachnida</taxon>
        <taxon>Araneae</taxon>
        <taxon>Araneomorphae</taxon>
        <taxon>Entelegynae</taxon>
        <taxon>Araneoidea</taxon>
        <taxon>Nephilidae</taxon>
        <taxon>Trichonephila</taxon>
    </lineage>
</organism>
<dbReference type="AlphaFoldDB" id="A0A8X6SNU4"/>
<name>A0A8X6SNU4_TRICX</name>
<sequence length="177" mass="20094">MLVPNTTPPVTYACTPPIRITVMSASIRLDHADWGRIVFNDESRLQQCPDDNRIHVCRLLGQRADPVFSIACHTGPRTNIIVRGSIFFGGWISLVFNRGTLIVQRRTFGANYKDSSASEDLKTGQEQPENSSENFCEIIDIPLFSRVLKQHVLCVKCKKQGIDIKFGRKFRVWLQNC</sequence>
<protein>
    <submittedName>
        <fullName evidence="1">Uncharacterized protein</fullName>
    </submittedName>
</protein>
<accession>A0A8X6SNU4</accession>
<reference evidence="1" key="1">
    <citation type="submission" date="2020-08" db="EMBL/GenBank/DDBJ databases">
        <title>Multicomponent nature underlies the extraordinary mechanical properties of spider dragline silk.</title>
        <authorList>
            <person name="Kono N."/>
            <person name="Nakamura H."/>
            <person name="Mori M."/>
            <person name="Yoshida Y."/>
            <person name="Ohtoshi R."/>
            <person name="Malay A.D."/>
            <person name="Moran D.A.P."/>
            <person name="Tomita M."/>
            <person name="Numata K."/>
            <person name="Arakawa K."/>
        </authorList>
    </citation>
    <scope>NUCLEOTIDE SEQUENCE</scope>
</reference>
<evidence type="ECO:0000313" key="2">
    <source>
        <dbReference type="Proteomes" id="UP000887159"/>
    </source>
</evidence>
<proteinExistence type="predicted"/>
<keyword evidence="2" id="KW-1185">Reference proteome</keyword>